<accession>A0A9X7BIA8</accession>
<feature type="transmembrane region" description="Helical" evidence="1">
    <location>
        <begin position="206"/>
        <end position="224"/>
    </location>
</feature>
<feature type="non-terminal residue" evidence="3">
    <location>
        <position position="404"/>
    </location>
</feature>
<feature type="domain" description="PAS" evidence="2">
    <location>
        <begin position="359"/>
        <end position="404"/>
    </location>
</feature>
<keyword evidence="1" id="KW-0812">Transmembrane</keyword>
<dbReference type="Gene3D" id="3.30.450.20">
    <property type="entry name" value="PAS domain"/>
    <property type="match status" value="1"/>
</dbReference>
<protein>
    <submittedName>
        <fullName evidence="3">GGDEF domain-containing protein</fullName>
    </submittedName>
</protein>
<organism evidence="3 4">
    <name type="scientific">Bacillus thuringiensis</name>
    <dbReference type="NCBI Taxonomy" id="1428"/>
    <lineage>
        <taxon>Bacteria</taxon>
        <taxon>Bacillati</taxon>
        <taxon>Bacillota</taxon>
        <taxon>Bacilli</taxon>
        <taxon>Bacillales</taxon>
        <taxon>Bacillaceae</taxon>
        <taxon>Bacillus</taxon>
        <taxon>Bacillus cereus group</taxon>
    </lineage>
</organism>
<keyword evidence="1" id="KW-0472">Membrane</keyword>
<gene>
    <name evidence="3" type="ORF">COK99_31395</name>
</gene>
<dbReference type="EMBL" id="NVDU01000123">
    <property type="protein sequence ID" value="PFV23689.1"/>
    <property type="molecule type" value="Genomic_DNA"/>
</dbReference>
<feature type="transmembrane region" description="Helical" evidence="1">
    <location>
        <begin position="137"/>
        <end position="158"/>
    </location>
</feature>
<feature type="transmembrane region" description="Helical" evidence="1">
    <location>
        <begin position="12"/>
        <end position="32"/>
    </location>
</feature>
<feature type="transmembrane region" description="Helical" evidence="1">
    <location>
        <begin position="105"/>
        <end position="125"/>
    </location>
</feature>
<dbReference type="Proteomes" id="UP000223366">
    <property type="component" value="Unassembled WGS sequence"/>
</dbReference>
<dbReference type="AlphaFoldDB" id="A0A9X7BIA8"/>
<dbReference type="NCBIfam" id="TIGR00229">
    <property type="entry name" value="sensory_box"/>
    <property type="match status" value="1"/>
</dbReference>
<dbReference type="InterPro" id="IPR035965">
    <property type="entry name" value="PAS-like_dom_sf"/>
</dbReference>
<feature type="transmembrane region" description="Helical" evidence="1">
    <location>
        <begin position="71"/>
        <end position="93"/>
    </location>
</feature>
<evidence type="ECO:0000259" key="2">
    <source>
        <dbReference type="PROSITE" id="PS50112"/>
    </source>
</evidence>
<feature type="transmembrane region" description="Helical" evidence="1">
    <location>
        <begin position="173"/>
        <end position="194"/>
    </location>
</feature>
<dbReference type="InterPro" id="IPR000014">
    <property type="entry name" value="PAS"/>
</dbReference>
<comment type="caution">
    <text evidence="3">The sequence shown here is derived from an EMBL/GenBank/DDBJ whole genome shotgun (WGS) entry which is preliminary data.</text>
</comment>
<proteinExistence type="predicted"/>
<name>A0A9X7BIA8_BACTU</name>
<dbReference type="PROSITE" id="PS50112">
    <property type="entry name" value="PAS"/>
    <property type="match status" value="1"/>
</dbReference>
<evidence type="ECO:0000313" key="3">
    <source>
        <dbReference type="EMBL" id="PFV23689.1"/>
    </source>
</evidence>
<feature type="transmembrane region" description="Helical" evidence="1">
    <location>
        <begin position="299"/>
        <end position="319"/>
    </location>
</feature>
<feature type="transmembrane region" description="Helical" evidence="1">
    <location>
        <begin position="276"/>
        <end position="293"/>
    </location>
</feature>
<feature type="transmembrane region" description="Helical" evidence="1">
    <location>
        <begin position="236"/>
        <end position="255"/>
    </location>
</feature>
<keyword evidence="1" id="KW-1133">Transmembrane helix</keyword>
<dbReference type="SUPFAM" id="SSF55785">
    <property type="entry name" value="PYP-like sensor domain (PAS domain)"/>
    <property type="match status" value="1"/>
</dbReference>
<feature type="transmembrane region" description="Helical" evidence="1">
    <location>
        <begin position="44"/>
        <end position="64"/>
    </location>
</feature>
<evidence type="ECO:0000313" key="4">
    <source>
        <dbReference type="Proteomes" id="UP000223366"/>
    </source>
</evidence>
<sequence>MSPLRKHAYVQFYVLLLALIAYISFCVIFLFVFPNLYFVSDFNIRLSSLVVETTVFISLLYSILSRRIKLGVFWVCITIAIGCFLIGNFISAFQVLNVELPIQNFNISDVFLLFFLFFFLFAFFYKIMMECNKWEKAYLICDLCIVVTAIFTLEWYLFNKPSANILFLSIGDVFLSFIFPIIDLLLLLLGVTLIFRPAIFNAKIKLFIFILVLTGLAITDYLYFYLQDDLSERSVIFLRCLYRVLLLFIAIAATIPKDASFKRNYFIINPTFGEKLLGIFPYLAVAVLIGFTLKEQTSSATLITGNCIAFVFVLIRHTIVRMQNKELTKTLKVFNNQLEQTVSQRTRDLINKSNDLVKNQERFKSLYEYHPDPILTIDSNGIVLNINQAGSMLLGKESTALIGK</sequence>
<evidence type="ECO:0000256" key="1">
    <source>
        <dbReference type="SAM" id="Phobius"/>
    </source>
</evidence>
<reference evidence="3 4" key="1">
    <citation type="submission" date="2017-09" db="EMBL/GenBank/DDBJ databases">
        <title>Large-scale bioinformatics analysis of Bacillus genomes uncovers conserved roles of natural products in bacterial physiology.</title>
        <authorList>
            <consortium name="Agbiome Team Llc"/>
            <person name="Bleich R.M."/>
            <person name="Grubbs K.J."/>
            <person name="Santa Maria K.C."/>
            <person name="Allen S.E."/>
            <person name="Farag S."/>
            <person name="Shank E.A."/>
            <person name="Bowers A."/>
        </authorList>
    </citation>
    <scope>NUCLEOTIDE SEQUENCE [LARGE SCALE GENOMIC DNA]</scope>
    <source>
        <strain evidence="3 4">AFS060060</strain>
    </source>
</reference>